<dbReference type="PANTHER" id="PTHR35826:SF1">
    <property type="entry name" value="PROTEIN ATP6V1FNB-LIKE"/>
    <property type="match status" value="1"/>
</dbReference>
<dbReference type="AlphaFoldDB" id="A0A7S1PP34"/>
<name>A0A7S1PP34_NEODS</name>
<dbReference type="EMBL" id="HBGF01004367">
    <property type="protein sequence ID" value="CAD9093314.1"/>
    <property type="molecule type" value="Transcribed_RNA"/>
</dbReference>
<accession>A0A7S1PP34</accession>
<dbReference type="PANTHER" id="PTHR35826">
    <property type="entry name" value="PROTEIN ATP6V1FNB-LIKE"/>
    <property type="match status" value="1"/>
</dbReference>
<evidence type="ECO:0000313" key="2">
    <source>
        <dbReference type="EMBL" id="CAD9093314.1"/>
    </source>
</evidence>
<organism evidence="2">
    <name type="scientific">Neobodo designis</name>
    <name type="common">Flagellated protozoan</name>
    <name type="synonym">Bodo designis</name>
    <dbReference type="NCBI Taxonomy" id="312471"/>
    <lineage>
        <taxon>Eukaryota</taxon>
        <taxon>Discoba</taxon>
        <taxon>Euglenozoa</taxon>
        <taxon>Kinetoplastea</taxon>
        <taxon>Metakinetoplastina</taxon>
        <taxon>Neobodonida</taxon>
        <taxon>Neobodo</taxon>
    </lineage>
</organism>
<gene>
    <name evidence="2" type="ORF">NDES1114_LOCUS3024</name>
</gene>
<dbReference type="Pfam" id="PF22589">
    <property type="entry name" value="SPMIP1"/>
    <property type="match status" value="1"/>
</dbReference>
<evidence type="ECO:0000259" key="1">
    <source>
        <dbReference type="Pfam" id="PF22589"/>
    </source>
</evidence>
<dbReference type="InterPro" id="IPR054323">
    <property type="entry name" value="SPMIP1_C"/>
</dbReference>
<sequence>MGPVKDLQKEPAMTVAMGMKLTQTSQECWRVACSKEARIRDEWVRTYMPELERREKEIAQRYNEREAERHAKALATKERQLLLDGVSKDGKGRIAYLKARRNLTPQERFGDATVTASQEAGWRVMSQPAPERIPGMPSYGRKPVIKNGFFRRTIGGSLTQAIN</sequence>
<reference evidence="2" key="1">
    <citation type="submission" date="2021-01" db="EMBL/GenBank/DDBJ databases">
        <authorList>
            <person name="Corre E."/>
            <person name="Pelletier E."/>
            <person name="Niang G."/>
            <person name="Scheremetjew M."/>
            <person name="Finn R."/>
            <person name="Kale V."/>
            <person name="Holt S."/>
            <person name="Cochrane G."/>
            <person name="Meng A."/>
            <person name="Brown T."/>
            <person name="Cohen L."/>
        </authorList>
    </citation>
    <scope>NUCLEOTIDE SEQUENCE</scope>
    <source>
        <strain evidence="2">CCAP 1951/1</strain>
    </source>
</reference>
<feature type="domain" description="Sperm microtubule inner protein 1 C-terminal" evidence="1">
    <location>
        <begin position="51"/>
        <end position="153"/>
    </location>
</feature>
<proteinExistence type="predicted"/>
<protein>
    <recommendedName>
        <fullName evidence="1">Sperm microtubule inner protein 1 C-terminal domain-containing protein</fullName>
    </recommendedName>
</protein>